<organism evidence="3 4">
    <name type="scientific">Mycobacterium haemophilum</name>
    <dbReference type="NCBI Taxonomy" id="29311"/>
    <lineage>
        <taxon>Bacteria</taxon>
        <taxon>Bacillati</taxon>
        <taxon>Actinomycetota</taxon>
        <taxon>Actinomycetes</taxon>
        <taxon>Mycobacteriales</taxon>
        <taxon>Mycobacteriaceae</taxon>
        <taxon>Mycobacterium</taxon>
    </lineage>
</organism>
<feature type="transmembrane region" description="Helical" evidence="1">
    <location>
        <begin position="261"/>
        <end position="281"/>
    </location>
</feature>
<feature type="signal peptide" evidence="2">
    <location>
        <begin position="1"/>
        <end position="18"/>
    </location>
</feature>
<dbReference type="RefSeq" id="WP_047313690.1">
    <property type="nucleotide sequence ID" value="NZ_LDPQ01000002.1"/>
</dbReference>
<feature type="chain" id="PRO_5005236781" evidence="2">
    <location>
        <begin position="19"/>
        <end position="284"/>
    </location>
</feature>
<sequence length="284" mass="29556">MRFAVTMLCWLVATVALAVAIPAAWTQCNVVDEAGSAAFAERAAGDPALQSAVAAELATRAMALIAERGGRRYPIDGSVVHDAAVAFTASPSFPSLFAQANRAAHTWLFSEPRSDGNGDQWVVDVAPMLKDSSFQQLLTNHNVKVPATLNVPLTVSTPQPVRQGQLHRLAVWGPRVSIGAAAVSAVCGLLMLTVARGRGRALTSLGVSALLVGAAGWAAIEVGGQYINDALNRSTGDIRQIADVMVGHAAASWHQWLNLTLGAGAALVALGVLVAVLGSLWKRA</sequence>
<keyword evidence="1" id="KW-1133">Transmembrane helix</keyword>
<accession>A0A0I9TX70</accession>
<proteinExistence type="predicted"/>
<gene>
    <name evidence="3" type="ORF">ABH38_05845</name>
</gene>
<keyword evidence="2" id="KW-0732">Signal</keyword>
<feature type="transmembrane region" description="Helical" evidence="1">
    <location>
        <begin position="172"/>
        <end position="194"/>
    </location>
</feature>
<dbReference type="OrthoDB" id="4753518at2"/>
<evidence type="ECO:0000313" key="3">
    <source>
        <dbReference type="EMBL" id="KLO38105.1"/>
    </source>
</evidence>
<feature type="transmembrane region" description="Helical" evidence="1">
    <location>
        <begin position="201"/>
        <end position="220"/>
    </location>
</feature>
<evidence type="ECO:0000256" key="1">
    <source>
        <dbReference type="SAM" id="Phobius"/>
    </source>
</evidence>
<comment type="caution">
    <text evidence="3">The sequence shown here is derived from an EMBL/GenBank/DDBJ whole genome shotgun (WGS) entry which is preliminary data.</text>
</comment>
<keyword evidence="1" id="KW-0472">Membrane</keyword>
<reference evidence="3 4" key="1">
    <citation type="submission" date="2015-05" db="EMBL/GenBank/DDBJ databases">
        <title>Genome sequence of Mycobacterium haemophilum.</title>
        <authorList>
            <person name="Greninger A.L."/>
            <person name="Cunningham G."/>
            <person name="Miller S."/>
        </authorList>
    </citation>
    <scope>NUCLEOTIDE SEQUENCE [LARGE SCALE GENOMIC DNA]</scope>
    <source>
        <strain evidence="4">UC1</strain>
    </source>
</reference>
<dbReference type="AlphaFoldDB" id="A0A0I9TX70"/>
<dbReference type="PATRIC" id="fig|29311.18.peg.1934"/>
<keyword evidence="1" id="KW-0812">Transmembrane</keyword>
<evidence type="ECO:0000256" key="2">
    <source>
        <dbReference type="SAM" id="SignalP"/>
    </source>
</evidence>
<name>A0A0I9TX70_9MYCO</name>
<dbReference type="Proteomes" id="UP000036334">
    <property type="component" value="Unassembled WGS sequence"/>
</dbReference>
<dbReference type="EMBL" id="LDPR01000003">
    <property type="protein sequence ID" value="KLO38105.1"/>
    <property type="molecule type" value="Genomic_DNA"/>
</dbReference>
<keyword evidence="4" id="KW-1185">Reference proteome</keyword>
<evidence type="ECO:0000313" key="4">
    <source>
        <dbReference type="Proteomes" id="UP000036334"/>
    </source>
</evidence>
<protein>
    <submittedName>
        <fullName evidence="3">Uncharacterized protein</fullName>
    </submittedName>
</protein>
<dbReference type="STRING" id="1202450.B586_00060"/>